<gene>
    <name evidence="2" type="ORF">PoB_006247000</name>
</gene>
<organism evidence="2 3">
    <name type="scientific">Plakobranchus ocellatus</name>
    <dbReference type="NCBI Taxonomy" id="259542"/>
    <lineage>
        <taxon>Eukaryota</taxon>
        <taxon>Metazoa</taxon>
        <taxon>Spiralia</taxon>
        <taxon>Lophotrochozoa</taxon>
        <taxon>Mollusca</taxon>
        <taxon>Gastropoda</taxon>
        <taxon>Heterobranchia</taxon>
        <taxon>Euthyneura</taxon>
        <taxon>Panpulmonata</taxon>
        <taxon>Sacoglossa</taxon>
        <taxon>Placobranchoidea</taxon>
        <taxon>Plakobranchidae</taxon>
        <taxon>Plakobranchus</taxon>
    </lineage>
</organism>
<dbReference type="InterPro" id="IPR029526">
    <property type="entry name" value="PGBD"/>
</dbReference>
<dbReference type="AlphaFoldDB" id="A0AAV4CVS5"/>
<dbReference type="Proteomes" id="UP000735302">
    <property type="component" value="Unassembled WGS sequence"/>
</dbReference>
<sequence length="409" mass="47336">MMFGIHTMPALVLYWSKDPLLRVSAVADVLSRDRYRQISRYFHLTDSEQFIPRGQPGHDPLFKIRPAIDQVLKSCQTYYSPGVAVSIDEAMIPFQGRLHFKQYIKNKPHPWGVKVWCCCDPSNGYMLDFCFYTGKKEAPMPNGLGHHVVMTVGSRFLDKHHHFYFDNYFISVRLAKDLLNRSTYSCATTRQNRKDWPRDLKTKIGKGECHMRQVGNIVATFWNDKRPISLISTNACPEMGTAMRRTKEGPQQKNIPMPVLYYNSNMAGVDLNDQLRTYYPVGRKSMKWWRCCFWYLFEVALLNAFLLYKSMPRPPGSKPMDHFQFHLSIARVLCEGGAKRRQAPGLAARNQATHRCVRMPGRKKQCFQCRKKDTKTDGGRRPETVFGCCLCNTHLCNELCFAEFHASFL</sequence>
<dbReference type="PANTHER" id="PTHR46599:SF2">
    <property type="entry name" value="PIGGYBAC TRANSPOSABLE ELEMENT-DERIVED PROTEIN 4-LIKE"/>
    <property type="match status" value="1"/>
</dbReference>
<evidence type="ECO:0000259" key="1">
    <source>
        <dbReference type="Pfam" id="PF13843"/>
    </source>
</evidence>
<feature type="domain" description="PiggyBac transposable element-derived protein" evidence="1">
    <location>
        <begin position="1"/>
        <end position="305"/>
    </location>
</feature>
<comment type="caution">
    <text evidence="2">The sequence shown here is derived from an EMBL/GenBank/DDBJ whole genome shotgun (WGS) entry which is preliminary data.</text>
</comment>
<reference evidence="2 3" key="1">
    <citation type="journal article" date="2021" name="Elife">
        <title>Chloroplast acquisition without the gene transfer in kleptoplastic sea slugs, Plakobranchus ocellatus.</title>
        <authorList>
            <person name="Maeda T."/>
            <person name="Takahashi S."/>
            <person name="Yoshida T."/>
            <person name="Shimamura S."/>
            <person name="Takaki Y."/>
            <person name="Nagai Y."/>
            <person name="Toyoda A."/>
            <person name="Suzuki Y."/>
            <person name="Arimoto A."/>
            <person name="Ishii H."/>
            <person name="Satoh N."/>
            <person name="Nishiyama T."/>
            <person name="Hasebe M."/>
            <person name="Maruyama T."/>
            <person name="Minagawa J."/>
            <person name="Obokata J."/>
            <person name="Shigenobu S."/>
        </authorList>
    </citation>
    <scope>NUCLEOTIDE SEQUENCE [LARGE SCALE GENOMIC DNA]</scope>
</reference>
<dbReference type="EMBL" id="BLXT01007036">
    <property type="protein sequence ID" value="GFO35965.1"/>
    <property type="molecule type" value="Genomic_DNA"/>
</dbReference>
<dbReference type="Pfam" id="PF13843">
    <property type="entry name" value="DDE_Tnp_1_7"/>
    <property type="match status" value="1"/>
</dbReference>
<accession>A0AAV4CVS5</accession>
<dbReference type="PANTHER" id="PTHR46599">
    <property type="entry name" value="PIGGYBAC TRANSPOSABLE ELEMENT-DERIVED PROTEIN 4"/>
    <property type="match status" value="1"/>
</dbReference>
<evidence type="ECO:0000313" key="2">
    <source>
        <dbReference type="EMBL" id="GFO35965.1"/>
    </source>
</evidence>
<proteinExistence type="predicted"/>
<keyword evidence="3" id="KW-1185">Reference proteome</keyword>
<evidence type="ECO:0000313" key="3">
    <source>
        <dbReference type="Proteomes" id="UP000735302"/>
    </source>
</evidence>
<name>A0AAV4CVS5_9GAST</name>
<protein>
    <submittedName>
        <fullName evidence="2">PiggyBac transposable element-derived protein 4-like</fullName>
    </submittedName>
</protein>